<evidence type="ECO:0000313" key="1">
    <source>
        <dbReference type="EMBL" id="KAF0521659.1"/>
    </source>
</evidence>
<dbReference type="Proteomes" id="UP000439903">
    <property type="component" value="Unassembled WGS sequence"/>
</dbReference>
<gene>
    <name evidence="1" type="ORF">F8M41_015739</name>
</gene>
<proteinExistence type="predicted"/>
<keyword evidence="2" id="KW-1185">Reference proteome</keyword>
<dbReference type="AlphaFoldDB" id="A0A8H4AQG7"/>
<evidence type="ECO:0000313" key="2">
    <source>
        <dbReference type="Proteomes" id="UP000439903"/>
    </source>
</evidence>
<sequence length="210" mass="23983">MVIIKLLGSEFEVPEPEKLLFNNDDGTNKPLNEFIILRNLVNLFLRQKNKHPGDIEEVSKIASREWSEKTSDLDDFLKSYTTKVKSHRQKNLRPTFRNYVFKPRPPKQKVKDAASLKRKTKAAVLSNKKTNISNLGHNLENSINMIINGIPPTPVVINQDNQDFNWTEGNNNVVSGNNIDSYEALFEKYIDCDWTEGNDNAVGDNIPDLL</sequence>
<accession>A0A8H4AQG7</accession>
<name>A0A8H4AQG7_GIGMA</name>
<dbReference type="OrthoDB" id="2408917at2759"/>
<protein>
    <submittedName>
        <fullName evidence="1">Uncharacterized protein</fullName>
    </submittedName>
</protein>
<reference evidence="1 2" key="1">
    <citation type="journal article" date="2019" name="Environ. Microbiol.">
        <title>At the nexus of three kingdoms: the genome of the mycorrhizal fungus Gigaspora margarita provides insights into plant, endobacterial and fungal interactions.</title>
        <authorList>
            <person name="Venice F."/>
            <person name="Ghignone S."/>
            <person name="Salvioli di Fossalunga A."/>
            <person name="Amselem J."/>
            <person name="Novero M."/>
            <person name="Xianan X."/>
            <person name="Sedzielewska Toro K."/>
            <person name="Morin E."/>
            <person name="Lipzen A."/>
            <person name="Grigoriev I.V."/>
            <person name="Henrissat B."/>
            <person name="Martin F.M."/>
            <person name="Bonfante P."/>
        </authorList>
    </citation>
    <scope>NUCLEOTIDE SEQUENCE [LARGE SCALE GENOMIC DNA]</scope>
    <source>
        <strain evidence="1 2">BEG34</strain>
    </source>
</reference>
<comment type="caution">
    <text evidence="1">The sequence shown here is derived from an EMBL/GenBank/DDBJ whole genome shotgun (WGS) entry which is preliminary data.</text>
</comment>
<organism evidence="1 2">
    <name type="scientific">Gigaspora margarita</name>
    <dbReference type="NCBI Taxonomy" id="4874"/>
    <lineage>
        <taxon>Eukaryota</taxon>
        <taxon>Fungi</taxon>
        <taxon>Fungi incertae sedis</taxon>
        <taxon>Mucoromycota</taxon>
        <taxon>Glomeromycotina</taxon>
        <taxon>Glomeromycetes</taxon>
        <taxon>Diversisporales</taxon>
        <taxon>Gigasporaceae</taxon>
        <taxon>Gigaspora</taxon>
    </lineage>
</organism>
<dbReference type="EMBL" id="WTPW01000333">
    <property type="protein sequence ID" value="KAF0521659.1"/>
    <property type="molecule type" value="Genomic_DNA"/>
</dbReference>